<dbReference type="SUPFAM" id="SSF52540">
    <property type="entry name" value="P-loop containing nucleoside triphosphate hydrolases"/>
    <property type="match status" value="1"/>
</dbReference>
<dbReference type="PANTHER" id="PTHR11088:SF60">
    <property type="entry name" value="TRNA DIMETHYLALLYLTRANSFERASE"/>
    <property type="match status" value="1"/>
</dbReference>
<dbReference type="Proteomes" id="UP001597171">
    <property type="component" value="Unassembled WGS sequence"/>
</dbReference>
<feature type="binding site" evidence="10">
    <location>
        <begin position="20"/>
        <end position="25"/>
    </location>
    <ligand>
        <name>substrate</name>
    </ligand>
</feature>
<dbReference type="EC" id="2.5.1.75" evidence="10"/>
<dbReference type="PANTHER" id="PTHR11088">
    <property type="entry name" value="TRNA DIMETHYLALLYLTRANSFERASE"/>
    <property type="match status" value="1"/>
</dbReference>
<keyword evidence="6 10" id="KW-0547">Nucleotide-binding</keyword>
<keyword evidence="15" id="KW-1185">Reference proteome</keyword>
<evidence type="ECO:0000256" key="9">
    <source>
        <dbReference type="ARBA" id="ARBA00049563"/>
    </source>
</evidence>
<evidence type="ECO:0000256" key="2">
    <source>
        <dbReference type="ARBA" id="ARBA00003213"/>
    </source>
</evidence>
<feature type="binding site" evidence="10">
    <location>
        <begin position="18"/>
        <end position="25"/>
    </location>
    <ligand>
        <name>ATP</name>
        <dbReference type="ChEBI" id="CHEBI:30616"/>
    </ligand>
</feature>
<dbReference type="GO" id="GO:0052381">
    <property type="term" value="F:tRNA dimethylallyltransferase activity"/>
    <property type="evidence" value="ECO:0007669"/>
    <property type="project" value="UniProtKB-EC"/>
</dbReference>
<dbReference type="CDD" id="cd02019">
    <property type="entry name" value="NK"/>
    <property type="match status" value="1"/>
</dbReference>
<dbReference type="InterPro" id="IPR027417">
    <property type="entry name" value="P-loop_NTPase"/>
</dbReference>
<evidence type="ECO:0000313" key="14">
    <source>
        <dbReference type="EMBL" id="MFD1332908.1"/>
    </source>
</evidence>
<sequence>MTERAEGEAPIAAILIAGPTASGKSALALALAQRFGGVVANADALQVYADLAVLTARPPAEDLAAAPHALYGHVDGAAPYAVSRWLEDVEPLLDGARGLPVIVGGTGLYFDTLLKGLAKVPEVDPAIRARWRAAGPEVNLHAELAARDPVMAAELRPSDPQRLMRALEVIESTGRSLAEWRKAPAVGRLAQGRALRLALAPDRAALDARIVRRLETMLAQGAVEEATALERRGLAPDQPVLKAIGVAAFSAYARGALSKEAALERARIDTRQYAKRQSTWFRNRMGDWLHVAPEEAEALALAEIARRGIAPGAAQSFGRDGREPT</sequence>
<dbReference type="InterPro" id="IPR039657">
    <property type="entry name" value="Dimethylallyltransferase"/>
</dbReference>
<evidence type="ECO:0000256" key="13">
    <source>
        <dbReference type="RuleBase" id="RU003785"/>
    </source>
</evidence>
<evidence type="ECO:0000256" key="3">
    <source>
        <dbReference type="ARBA" id="ARBA00005842"/>
    </source>
</evidence>
<keyword evidence="8 10" id="KW-0460">Magnesium</keyword>
<feature type="site" description="Interaction with substrate tRNA" evidence="10">
    <location>
        <position position="128"/>
    </location>
</feature>
<dbReference type="HAMAP" id="MF_00185">
    <property type="entry name" value="IPP_trans"/>
    <property type="match status" value="1"/>
</dbReference>
<dbReference type="Gene3D" id="3.40.50.300">
    <property type="entry name" value="P-loop containing nucleotide triphosphate hydrolases"/>
    <property type="match status" value="1"/>
</dbReference>
<comment type="caution">
    <text evidence="10">Lacks conserved residue(s) required for the propagation of feature annotation.</text>
</comment>
<evidence type="ECO:0000256" key="8">
    <source>
        <dbReference type="ARBA" id="ARBA00022842"/>
    </source>
</evidence>
<dbReference type="Pfam" id="PF01715">
    <property type="entry name" value="IPPT"/>
    <property type="match status" value="1"/>
</dbReference>
<dbReference type="EMBL" id="JBHTMX010000138">
    <property type="protein sequence ID" value="MFD1332908.1"/>
    <property type="molecule type" value="Genomic_DNA"/>
</dbReference>
<comment type="caution">
    <text evidence="14">The sequence shown here is derived from an EMBL/GenBank/DDBJ whole genome shotgun (WGS) entry which is preliminary data.</text>
</comment>
<keyword evidence="5 10" id="KW-0819">tRNA processing</keyword>
<comment type="subunit">
    <text evidence="10">Monomer.</text>
</comment>
<evidence type="ECO:0000256" key="7">
    <source>
        <dbReference type="ARBA" id="ARBA00022840"/>
    </source>
</evidence>
<evidence type="ECO:0000256" key="12">
    <source>
        <dbReference type="RuleBase" id="RU003784"/>
    </source>
</evidence>
<gene>
    <name evidence="10 14" type="primary">miaA</name>
    <name evidence="14" type="ORF">ACFQ4O_12960</name>
</gene>
<organism evidence="14 15">
    <name type="scientific">Methylopila musalis</name>
    <dbReference type="NCBI Taxonomy" id="1134781"/>
    <lineage>
        <taxon>Bacteria</taxon>
        <taxon>Pseudomonadati</taxon>
        <taxon>Pseudomonadota</taxon>
        <taxon>Alphaproteobacteria</taxon>
        <taxon>Hyphomicrobiales</taxon>
        <taxon>Methylopilaceae</taxon>
        <taxon>Methylopila</taxon>
    </lineage>
</organism>
<evidence type="ECO:0000256" key="10">
    <source>
        <dbReference type="HAMAP-Rule" id="MF_00185"/>
    </source>
</evidence>
<dbReference type="Gene3D" id="1.10.20.140">
    <property type="match status" value="1"/>
</dbReference>
<comment type="function">
    <text evidence="2 10 12">Catalyzes the transfer of a dimethylallyl group onto the adenine at position 37 in tRNAs that read codons beginning with uridine, leading to the formation of N6-(dimethylallyl)adenosine (i(6)A).</text>
</comment>
<comment type="catalytic activity">
    <reaction evidence="9 10 11">
        <text>adenosine(37) in tRNA + dimethylallyl diphosphate = N(6)-dimethylallyladenosine(37) in tRNA + diphosphate</text>
        <dbReference type="Rhea" id="RHEA:26482"/>
        <dbReference type="Rhea" id="RHEA-COMP:10162"/>
        <dbReference type="Rhea" id="RHEA-COMP:10375"/>
        <dbReference type="ChEBI" id="CHEBI:33019"/>
        <dbReference type="ChEBI" id="CHEBI:57623"/>
        <dbReference type="ChEBI" id="CHEBI:74411"/>
        <dbReference type="ChEBI" id="CHEBI:74415"/>
        <dbReference type="EC" id="2.5.1.75"/>
    </reaction>
</comment>
<evidence type="ECO:0000256" key="6">
    <source>
        <dbReference type="ARBA" id="ARBA00022741"/>
    </source>
</evidence>
<name>A0ABW3Z9L3_9HYPH</name>
<accession>A0ABW3Z9L3</accession>
<evidence type="ECO:0000256" key="11">
    <source>
        <dbReference type="RuleBase" id="RU003783"/>
    </source>
</evidence>
<comment type="similarity">
    <text evidence="3 10 13">Belongs to the IPP transferase family.</text>
</comment>
<dbReference type="InterPro" id="IPR018022">
    <property type="entry name" value="IPT"/>
</dbReference>
<dbReference type="NCBIfam" id="TIGR00174">
    <property type="entry name" value="miaA"/>
    <property type="match status" value="1"/>
</dbReference>
<comment type="cofactor">
    <cofactor evidence="1 10">
        <name>Mg(2+)</name>
        <dbReference type="ChEBI" id="CHEBI:18420"/>
    </cofactor>
</comment>
<keyword evidence="7 10" id="KW-0067">ATP-binding</keyword>
<protein>
    <recommendedName>
        <fullName evidence="10">tRNA dimethylallyltransferase</fullName>
        <ecNumber evidence="10">2.5.1.75</ecNumber>
    </recommendedName>
    <alternativeName>
        <fullName evidence="10">Dimethylallyl diphosphate:tRNA dimethylallyltransferase</fullName>
        <shortName evidence="10">DMAPP:tRNA dimethylallyltransferase</shortName>
        <shortName evidence="10">DMATase</shortName>
    </alternativeName>
    <alternativeName>
        <fullName evidence="10">Isopentenyl-diphosphate:tRNA isopentenyltransferase</fullName>
        <shortName evidence="10">IPP transferase</shortName>
        <shortName evidence="10">IPPT</shortName>
        <shortName evidence="10">IPTase</shortName>
    </alternativeName>
</protein>
<evidence type="ECO:0000256" key="4">
    <source>
        <dbReference type="ARBA" id="ARBA00022679"/>
    </source>
</evidence>
<evidence type="ECO:0000256" key="1">
    <source>
        <dbReference type="ARBA" id="ARBA00001946"/>
    </source>
</evidence>
<proteinExistence type="inferred from homology"/>
<keyword evidence="4 10" id="KW-0808">Transferase</keyword>
<reference evidence="15" key="1">
    <citation type="journal article" date="2019" name="Int. J. Syst. Evol. Microbiol.">
        <title>The Global Catalogue of Microorganisms (GCM) 10K type strain sequencing project: providing services to taxonomists for standard genome sequencing and annotation.</title>
        <authorList>
            <consortium name="The Broad Institute Genomics Platform"/>
            <consortium name="The Broad Institute Genome Sequencing Center for Infectious Disease"/>
            <person name="Wu L."/>
            <person name="Ma J."/>
        </authorList>
    </citation>
    <scope>NUCLEOTIDE SEQUENCE [LARGE SCALE GENOMIC DNA]</scope>
    <source>
        <strain evidence="15">CCUG 61696</strain>
    </source>
</reference>
<dbReference type="RefSeq" id="WP_378776113.1">
    <property type="nucleotide sequence ID" value="NZ_JBHTMX010000138.1"/>
</dbReference>
<evidence type="ECO:0000313" key="15">
    <source>
        <dbReference type="Proteomes" id="UP001597171"/>
    </source>
</evidence>
<feature type="site" description="Interaction with substrate tRNA" evidence="10">
    <location>
        <position position="106"/>
    </location>
</feature>
<evidence type="ECO:0000256" key="5">
    <source>
        <dbReference type="ARBA" id="ARBA00022694"/>
    </source>
</evidence>
<feature type="region of interest" description="Interaction with substrate tRNA" evidence="10">
    <location>
        <begin position="161"/>
        <end position="165"/>
    </location>
</feature>